<keyword evidence="4" id="KW-0573">Peptidoglycan synthesis</keyword>
<dbReference type="PANTHER" id="PTHR36174">
    <property type="entry name" value="LIPID II:GLYCINE GLYCYLTRANSFERASE"/>
    <property type="match status" value="1"/>
</dbReference>
<protein>
    <submittedName>
        <fullName evidence="7">GNAT family N-acetyltransferase</fullName>
    </submittedName>
</protein>
<keyword evidence="8" id="KW-1185">Reference proteome</keyword>
<dbReference type="GO" id="GO:0009252">
    <property type="term" value="P:peptidoglycan biosynthetic process"/>
    <property type="evidence" value="ECO:0007669"/>
    <property type="project" value="UniProtKB-KW"/>
</dbReference>
<dbReference type="InterPro" id="IPR016181">
    <property type="entry name" value="Acyl_CoA_acyltransferase"/>
</dbReference>
<keyword evidence="3" id="KW-0133">Cell shape</keyword>
<dbReference type="EMBL" id="JAAABI010000001">
    <property type="protein sequence ID" value="NAY90592.1"/>
    <property type="molecule type" value="Genomic_DNA"/>
</dbReference>
<evidence type="ECO:0000313" key="8">
    <source>
        <dbReference type="Proteomes" id="UP000667650"/>
    </source>
</evidence>
<keyword evidence="5" id="KW-0012">Acyltransferase</keyword>
<sequence length="360" mass="41480">MRIIEDRNAWGEVLEKCEETDFYHTYDYHHISKKEGERPVLIVSTNDEKLVAIPLLIREIEGTTWKDATSAYGYVGPVSSKLGADFNNEEFKRSLQVFLRENQVVSVFSRLHPYISNQKNILKGLGQIVSHGNVVNIDLTKSLEEQKKQYSKRLKTYINKESKNYQILDGHCEKCLDTFIATYCENMKRVLAQPSYFFGKQYFYELLASPQINAQLVVAKHKETGNFAGGGIFTKNNGIVQYHLSGVKKEYVHLNPIKLLIDHVRIQATKEGFANFNLGGGLGGQNQDSLFYFKSRFSNDYREFCSWQYVVDEKKYHDLMMQKETLDYTKKNKGACFFPLYRDATSPEVEISQINCLGND</sequence>
<proteinExistence type="inferred from homology"/>
<dbReference type="AlphaFoldDB" id="A0A964WWA3"/>
<reference evidence="7" key="1">
    <citation type="submission" date="2020-01" db="EMBL/GenBank/DDBJ databases">
        <title>Muricauda ochracea sp. nov., isolated from a tidal flat of Garorim bay in Korea.</title>
        <authorList>
            <person name="Kim D."/>
            <person name="Yoo Y."/>
            <person name="Kim J.-J."/>
        </authorList>
    </citation>
    <scope>NUCLEOTIDE SEQUENCE</scope>
    <source>
        <strain evidence="7">JGD-17</strain>
    </source>
</reference>
<accession>A0A964WWA3</accession>
<dbReference type="Gene3D" id="3.40.630.30">
    <property type="match status" value="1"/>
</dbReference>
<dbReference type="InterPro" id="IPR050644">
    <property type="entry name" value="PG_Glycine_Bridge_Synth"/>
</dbReference>
<dbReference type="SUPFAM" id="SSF55729">
    <property type="entry name" value="Acyl-CoA N-acyltransferases (Nat)"/>
    <property type="match status" value="1"/>
</dbReference>
<dbReference type="GO" id="GO:0016755">
    <property type="term" value="F:aminoacyltransferase activity"/>
    <property type="evidence" value="ECO:0007669"/>
    <property type="project" value="InterPro"/>
</dbReference>
<dbReference type="PANTHER" id="PTHR36174:SF1">
    <property type="entry name" value="LIPID II:GLYCINE GLYCYLTRANSFERASE"/>
    <property type="match status" value="1"/>
</dbReference>
<dbReference type="GO" id="GO:0071555">
    <property type="term" value="P:cell wall organization"/>
    <property type="evidence" value="ECO:0007669"/>
    <property type="project" value="UniProtKB-KW"/>
</dbReference>
<dbReference type="RefSeq" id="WP_166522001.1">
    <property type="nucleotide sequence ID" value="NZ_JAAABI010000001.1"/>
</dbReference>
<dbReference type="Proteomes" id="UP000667650">
    <property type="component" value="Unassembled WGS sequence"/>
</dbReference>
<dbReference type="GO" id="GO:0008360">
    <property type="term" value="P:regulation of cell shape"/>
    <property type="evidence" value="ECO:0007669"/>
    <property type="project" value="UniProtKB-KW"/>
</dbReference>
<keyword evidence="2" id="KW-0808">Transferase</keyword>
<evidence type="ECO:0000256" key="6">
    <source>
        <dbReference type="ARBA" id="ARBA00023316"/>
    </source>
</evidence>
<keyword evidence="6" id="KW-0961">Cell wall biogenesis/degradation</keyword>
<organism evidence="7 8">
    <name type="scientific">Flagellimonas ochracea</name>
    <dbReference type="NCBI Taxonomy" id="2696472"/>
    <lineage>
        <taxon>Bacteria</taxon>
        <taxon>Pseudomonadati</taxon>
        <taxon>Bacteroidota</taxon>
        <taxon>Flavobacteriia</taxon>
        <taxon>Flavobacteriales</taxon>
        <taxon>Flavobacteriaceae</taxon>
        <taxon>Flagellimonas</taxon>
    </lineage>
</organism>
<gene>
    <name evidence="7" type="ORF">GTQ34_01560</name>
</gene>
<dbReference type="InterPro" id="IPR003447">
    <property type="entry name" value="FEMABX"/>
</dbReference>
<evidence type="ECO:0000256" key="5">
    <source>
        <dbReference type="ARBA" id="ARBA00023315"/>
    </source>
</evidence>
<name>A0A964WWA3_9FLAO</name>
<evidence type="ECO:0000256" key="3">
    <source>
        <dbReference type="ARBA" id="ARBA00022960"/>
    </source>
</evidence>
<comment type="caution">
    <text evidence="7">The sequence shown here is derived from an EMBL/GenBank/DDBJ whole genome shotgun (WGS) entry which is preliminary data.</text>
</comment>
<evidence type="ECO:0000256" key="4">
    <source>
        <dbReference type="ARBA" id="ARBA00022984"/>
    </source>
</evidence>
<dbReference type="PROSITE" id="PS51191">
    <property type="entry name" value="FEMABX"/>
    <property type="match status" value="1"/>
</dbReference>
<evidence type="ECO:0000313" key="7">
    <source>
        <dbReference type="EMBL" id="NAY90592.1"/>
    </source>
</evidence>
<evidence type="ECO:0000256" key="1">
    <source>
        <dbReference type="ARBA" id="ARBA00009943"/>
    </source>
</evidence>
<evidence type="ECO:0000256" key="2">
    <source>
        <dbReference type="ARBA" id="ARBA00022679"/>
    </source>
</evidence>
<comment type="similarity">
    <text evidence="1">Belongs to the FemABX family.</text>
</comment>